<evidence type="ECO:0000256" key="6">
    <source>
        <dbReference type="ARBA" id="ARBA00023136"/>
    </source>
</evidence>
<dbReference type="AlphaFoldDB" id="A0A562TQT8"/>
<accession>A0A562TQT8</accession>
<evidence type="ECO:0000256" key="7">
    <source>
        <dbReference type="ARBA" id="ARBA00023237"/>
    </source>
</evidence>
<evidence type="ECO:0000256" key="1">
    <source>
        <dbReference type="ARBA" id="ARBA00004571"/>
    </source>
</evidence>
<dbReference type="Pfam" id="PF13715">
    <property type="entry name" value="CarbopepD_reg_2"/>
    <property type="match status" value="1"/>
</dbReference>
<evidence type="ECO:0000259" key="11">
    <source>
        <dbReference type="Pfam" id="PF00593"/>
    </source>
</evidence>
<dbReference type="InterPro" id="IPR036942">
    <property type="entry name" value="Beta-barrel_TonB_sf"/>
</dbReference>
<dbReference type="InterPro" id="IPR039426">
    <property type="entry name" value="TonB-dep_rcpt-like"/>
</dbReference>
<dbReference type="Proteomes" id="UP000317010">
    <property type="component" value="Unassembled WGS sequence"/>
</dbReference>
<dbReference type="Gene3D" id="2.170.130.10">
    <property type="entry name" value="TonB-dependent receptor, plug domain"/>
    <property type="match status" value="1"/>
</dbReference>
<feature type="domain" description="TonB-dependent receptor plug" evidence="12">
    <location>
        <begin position="119"/>
        <end position="223"/>
    </location>
</feature>
<evidence type="ECO:0000256" key="9">
    <source>
        <dbReference type="RuleBase" id="RU003357"/>
    </source>
</evidence>
<proteinExistence type="inferred from homology"/>
<evidence type="ECO:0000313" key="14">
    <source>
        <dbReference type="Proteomes" id="UP000317010"/>
    </source>
</evidence>
<dbReference type="RefSeq" id="WP_144915630.1">
    <property type="nucleotide sequence ID" value="NZ_VLLI01000014.1"/>
</dbReference>
<dbReference type="OrthoDB" id="9768177at2"/>
<name>A0A562TQT8_9SPHI</name>
<protein>
    <submittedName>
        <fullName evidence="13">TonB-linked SusC/RagA family outer membrane protein</fullName>
    </submittedName>
</protein>
<gene>
    <name evidence="13" type="ORF">JN11_04180</name>
</gene>
<dbReference type="Pfam" id="PF00593">
    <property type="entry name" value="TonB_dep_Rec_b-barrel"/>
    <property type="match status" value="1"/>
</dbReference>
<evidence type="ECO:0000256" key="10">
    <source>
        <dbReference type="SAM" id="SignalP"/>
    </source>
</evidence>
<dbReference type="InterPro" id="IPR000531">
    <property type="entry name" value="Beta-barrel_TonB"/>
</dbReference>
<dbReference type="NCBIfam" id="TIGR04056">
    <property type="entry name" value="OMP_RagA_SusC"/>
    <property type="match status" value="1"/>
</dbReference>
<evidence type="ECO:0000256" key="8">
    <source>
        <dbReference type="PROSITE-ProRule" id="PRU01360"/>
    </source>
</evidence>
<organism evidence="13 14">
    <name type="scientific">Mucilaginibacter frigoritolerans</name>
    <dbReference type="NCBI Taxonomy" id="652788"/>
    <lineage>
        <taxon>Bacteria</taxon>
        <taxon>Pseudomonadati</taxon>
        <taxon>Bacteroidota</taxon>
        <taxon>Sphingobacteriia</taxon>
        <taxon>Sphingobacteriales</taxon>
        <taxon>Sphingobacteriaceae</taxon>
        <taxon>Mucilaginibacter</taxon>
    </lineage>
</organism>
<keyword evidence="5 9" id="KW-0798">TonB box</keyword>
<dbReference type="GO" id="GO:0009279">
    <property type="term" value="C:cell outer membrane"/>
    <property type="evidence" value="ECO:0007669"/>
    <property type="project" value="UniProtKB-SubCell"/>
</dbReference>
<sequence length="1084" mass="116833">MFKSLLLKGRTLCLLLCCLVSSLVVTAQTKQTGKVIGSDDKLPIVGASVRIKGTNTGAVTDVDGNFTLSLSQGNVLEISYIGFQTKEVVFKGGPLTISLEPSTSTLNEVVVTGYQTQVKKDITGAVGIVDITDAKKVPVTSSEQLLQGQVSGVTVINQGAPGAPSTVFVRGVGNFGNTTPLYVIDGVQSSSMSQVNPTDIESITVLKDAGSAAIYGVAGGNGVIVVTTKKGKPGKTVISYDGYVGQQRALSGNVWHLMNPTQQSILTFEAGDAGGETLYPGGAGTLPTYGYHGTTAYGAFGAAGVTNDPTIAGGYHFDAANPNNDFLVQKFNQAGTDWFHEIFKNALQQSHTVTASGGTDHSTFLYSLQYLDQDGTLIDTYEKRYQLRVNNTYSVLNNKVRFGENGYVFYRNNVGGSPYNQQQEGGSISETYREMPIIPVYDLAGNYGGGYAGPSGEPLGNASNPVAMQQRNANNLNRTWNMQGTVFAEADFLKYFTARTAFSGNASNNFYQIVGYNTYENYESHTSPNNYDEASNYFFNYNFTNTLTYKQSFGKHTISAFAGYEIKKTGGQQVGGYATNFISLDPAYLSLNQTTLPTSISLQGGNGTYLVQPTGTESYFGRVDYSYADKYLFGATIRRDGYSEFYPGRQWGTFPSVSLGWRASQEDFLKGVSWLQELKLRGSYGESGYNGNIGGANAVNTYGSSFGATDYAITGALSTLTTGYAQSTIGNPKTTWETDKVLNIGVDMSVINHLDFTAEYYRKQSSGLLFQQTLPSTAGGATAPYVNIGTVENKGFDFSATYHDAIGRDFRFSLTANVSAYKNNITNITQTQYLFGGSRIGAFVEEKQGLPIGEFYGYKINGINQNTAQLNSTPNLSGSVVGSYIYQDTNHNGIVDASDETAIGNPNPNFTYGLNINASYKHFDFSMVLYGSQGNKDFNYIKWWTDTYNSFPGGKQLNLLTNSATVVNGQVTNPGATQEALNVSTTPPSTFYIENGSFLKCRVAQIGYTFDPNWLKAIGGGKLHVYIQGTNLFTITKYTGPDPELVPSITNNGSGATASSSFGVDWGAYPTNQRAYIIGVNASF</sequence>
<dbReference type="InterPro" id="IPR012910">
    <property type="entry name" value="Plug_dom"/>
</dbReference>
<dbReference type="InterPro" id="IPR023996">
    <property type="entry name" value="TonB-dep_OMP_SusC/RagA"/>
</dbReference>
<evidence type="ECO:0000256" key="4">
    <source>
        <dbReference type="ARBA" id="ARBA00022692"/>
    </source>
</evidence>
<evidence type="ECO:0000313" key="13">
    <source>
        <dbReference type="EMBL" id="TWI95905.1"/>
    </source>
</evidence>
<keyword evidence="6 8" id="KW-0472">Membrane</keyword>
<evidence type="ECO:0000256" key="5">
    <source>
        <dbReference type="ARBA" id="ARBA00023077"/>
    </source>
</evidence>
<evidence type="ECO:0000256" key="3">
    <source>
        <dbReference type="ARBA" id="ARBA00022452"/>
    </source>
</evidence>
<comment type="caution">
    <text evidence="13">The sequence shown here is derived from an EMBL/GenBank/DDBJ whole genome shotgun (WGS) entry which is preliminary data.</text>
</comment>
<dbReference type="SUPFAM" id="SSF56935">
    <property type="entry name" value="Porins"/>
    <property type="match status" value="1"/>
</dbReference>
<dbReference type="PROSITE" id="PS52016">
    <property type="entry name" value="TONB_DEPENDENT_REC_3"/>
    <property type="match status" value="1"/>
</dbReference>
<comment type="subcellular location">
    <subcellularLocation>
        <location evidence="1 8">Cell outer membrane</location>
        <topology evidence="1 8">Multi-pass membrane protein</topology>
    </subcellularLocation>
</comment>
<feature type="domain" description="TonB-dependent receptor-like beta-barrel" evidence="11">
    <location>
        <begin position="461"/>
        <end position="921"/>
    </location>
</feature>
<keyword evidence="2 8" id="KW-0813">Transport</keyword>
<feature type="signal peptide" evidence="10">
    <location>
        <begin position="1"/>
        <end position="27"/>
    </location>
</feature>
<keyword evidence="10" id="KW-0732">Signal</keyword>
<comment type="similarity">
    <text evidence="8 9">Belongs to the TonB-dependent receptor family.</text>
</comment>
<evidence type="ECO:0000256" key="2">
    <source>
        <dbReference type="ARBA" id="ARBA00022448"/>
    </source>
</evidence>
<dbReference type="SUPFAM" id="SSF49464">
    <property type="entry name" value="Carboxypeptidase regulatory domain-like"/>
    <property type="match status" value="1"/>
</dbReference>
<keyword evidence="3 8" id="KW-1134">Transmembrane beta strand</keyword>
<dbReference type="NCBIfam" id="TIGR04057">
    <property type="entry name" value="SusC_RagA_signa"/>
    <property type="match status" value="1"/>
</dbReference>
<feature type="chain" id="PRO_5021960347" evidence="10">
    <location>
        <begin position="28"/>
        <end position="1084"/>
    </location>
</feature>
<dbReference type="Pfam" id="PF07715">
    <property type="entry name" value="Plug"/>
    <property type="match status" value="1"/>
</dbReference>
<reference evidence="13 14" key="1">
    <citation type="submission" date="2019-07" db="EMBL/GenBank/DDBJ databases">
        <title>Genomic Encyclopedia of Archaeal and Bacterial Type Strains, Phase II (KMG-II): from individual species to whole genera.</title>
        <authorList>
            <person name="Goeker M."/>
        </authorList>
    </citation>
    <scope>NUCLEOTIDE SEQUENCE [LARGE SCALE GENOMIC DNA]</scope>
    <source>
        <strain evidence="13 14">ATCC BAA-1854</strain>
    </source>
</reference>
<keyword evidence="7 8" id="KW-0998">Cell outer membrane</keyword>
<evidence type="ECO:0000259" key="12">
    <source>
        <dbReference type="Pfam" id="PF07715"/>
    </source>
</evidence>
<dbReference type="InterPro" id="IPR008969">
    <property type="entry name" value="CarboxyPept-like_regulatory"/>
</dbReference>
<keyword evidence="14" id="KW-1185">Reference proteome</keyword>
<keyword evidence="4 8" id="KW-0812">Transmembrane</keyword>
<dbReference type="InterPro" id="IPR023997">
    <property type="entry name" value="TonB-dep_OMP_SusC/RagA_CS"/>
</dbReference>
<dbReference type="EMBL" id="VLLI01000014">
    <property type="protein sequence ID" value="TWI95905.1"/>
    <property type="molecule type" value="Genomic_DNA"/>
</dbReference>
<dbReference type="Gene3D" id="2.40.170.20">
    <property type="entry name" value="TonB-dependent receptor, beta-barrel domain"/>
    <property type="match status" value="1"/>
</dbReference>
<dbReference type="InterPro" id="IPR037066">
    <property type="entry name" value="Plug_dom_sf"/>
</dbReference>